<keyword evidence="6" id="KW-0472">Membrane</keyword>
<evidence type="ECO:0000256" key="7">
    <source>
        <dbReference type="RuleBase" id="RU003879"/>
    </source>
</evidence>
<keyword evidence="3" id="KW-1003">Cell membrane</keyword>
<keyword evidence="4 7" id="KW-0812">Transmembrane</keyword>
<keyword evidence="5" id="KW-1133">Transmembrane helix</keyword>
<evidence type="ECO:0000256" key="4">
    <source>
        <dbReference type="ARBA" id="ARBA00022692"/>
    </source>
</evidence>
<dbReference type="Pfam" id="PF02472">
    <property type="entry name" value="ExbD"/>
    <property type="match status" value="1"/>
</dbReference>
<dbReference type="PANTHER" id="PTHR30558">
    <property type="entry name" value="EXBD MEMBRANE COMPONENT OF PMF-DRIVEN MACROMOLECULE IMPORT SYSTEM"/>
    <property type="match status" value="1"/>
</dbReference>
<dbReference type="Proteomes" id="UP001214250">
    <property type="component" value="Chromosome 1"/>
</dbReference>
<comment type="similarity">
    <text evidence="2 7">Belongs to the ExbD/TolR family.</text>
</comment>
<comment type="subcellular location">
    <subcellularLocation>
        <location evidence="1">Cell membrane</location>
        <topology evidence="1">Single-pass membrane protein</topology>
    </subcellularLocation>
    <subcellularLocation>
        <location evidence="7">Cell membrane</location>
        <topology evidence="7">Single-pass type II membrane protein</topology>
    </subcellularLocation>
</comment>
<keyword evidence="7" id="KW-0813">Transport</keyword>
<gene>
    <name evidence="8" type="ORF">PQO03_03155</name>
</gene>
<evidence type="ECO:0000313" key="8">
    <source>
        <dbReference type="EMBL" id="WDE96958.1"/>
    </source>
</evidence>
<evidence type="ECO:0000313" key="9">
    <source>
        <dbReference type="Proteomes" id="UP001214250"/>
    </source>
</evidence>
<proteinExistence type="inferred from homology"/>
<protein>
    <submittedName>
        <fullName evidence="8">Biopolymer transporter ExbD</fullName>
    </submittedName>
</protein>
<dbReference type="InterPro" id="IPR003400">
    <property type="entry name" value="ExbD"/>
</dbReference>
<sequence length="142" mass="15635">MAKKKKRLKVVVGDTELPLSAMIDVTFLLLTYFLITNSPVIEEAHVAVNAPSHSPDITILTDANLDLMVMKDHYHLPSLGHSFKHASDMNEFIATYAKNTAGSSSKICLKLEGNAKTEQLINIIDLLAKEGLEDKLTIAFLN</sequence>
<evidence type="ECO:0000256" key="6">
    <source>
        <dbReference type="ARBA" id="ARBA00023136"/>
    </source>
</evidence>
<reference evidence="8 9" key="1">
    <citation type="submission" date="2023-02" db="EMBL/GenBank/DDBJ databases">
        <title>Genome sequence of Lentisphaera profundi SAORIC-696.</title>
        <authorList>
            <person name="Kim e."/>
            <person name="Cho J.-C."/>
            <person name="Choi A."/>
            <person name="Kang I."/>
        </authorList>
    </citation>
    <scope>NUCLEOTIDE SEQUENCE [LARGE SCALE GENOMIC DNA]</scope>
    <source>
        <strain evidence="8 9">SAORIC-696</strain>
    </source>
</reference>
<accession>A0ABY7VY15</accession>
<organism evidence="8 9">
    <name type="scientific">Lentisphaera profundi</name>
    <dbReference type="NCBI Taxonomy" id="1658616"/>
    <lineage>
        <taxon>Bacteria</taxon>
        <taxon>Pseudomonadati</taxon>
        <taxon>Lentisphaerota</taxon>
        <taxon>Lentisphaeria</taxon>
        <taxon>Lentisphaerales</taxon>
        <taxon>Lentisphaeraceae</taxon>
        <taxon>Lentisphaera</taxon>
    </lineage>
</organism>
<dbReference type="RefSeq" id="WP_274151057.1">
    <property type="nucleotide sequence ID" value="NZ_CP117811.1"/>
</dbReference>
<keyword evidence="7" id="KW-0653">Protein transport</keyword>
<dbReference type="PANTHER" id="PTHR30558:SF3">
    <property type="entry name" value="BIOPOLYMER TRANSPORT PROTEIN EXBD-RELATED"/>
    <property type="match status" value="1"/>
</dbReference>
<name>A0ABY7VY15_9BACT</name>
<evidence type="ECO:0000256" key="2">
    <source>
        <dbReference type="ARBA" id="ARBA00005811"/>
    </source>
</evidence>
<keyword evidence="9" id="KW-1185">Reference proteome</keyword>
<evidence type="ECO:0000256" key="1">
    <source>
        <dbReference type="ARBA" id="ARBA00004162"/>
    </source>
</evidence>
<dbReference type="EMBL" id="CP117811">
    <property type="protein sequence ID" value="WDE96958.1"/>
    <property type="molecule type" value="Genomic_DNA"/>
</dbReference>
<evidence type="ECO:0000256" key="3">
    <source>
        <dbReference type="ARBA" id="ARBA00022475"/>
    </source>
</evidence>
<evidence type="ECO:0000256" key="5">
    <source>
        <dbReference type="ARBA" id="ARBA00022989"/>
    </source>
</evidence>